<dbReference type="AlphaFoldDB" id="U5QHT9"/>
<evidence type="ECO:0000313" key="2">
    <source>
        <dbReference type="EMBL" id="AGY57194.1"/>
    </source>
</evidence>
<accession>U5QHT9</accession>
<evidence type="ECO:0000259" key="1">
    <source>
        <dbReference type="Pfam" id="PF00535"/>
    </source>
</evidence>
<gene>
    <name evidence="2" type="ORF">GKIL_0948</name>
</gene>
<dbReference type="eggNOG" id="COG1216">
    <property type="taxonomic scope" value="Bacteria"/>
</dbReference>
<keyword evidence="3" id="KW-1185">Reference proteome</keyword>
<feature type="domain" description="Glycosyltransferase 2-like" evidence="1">
    <location>
        <begin position="2"/>
        <end position="112"/>
    </location>
</feature>
<dbReference type="Pfam" id="PF00535">
    <property type="entry name" value="Glycos_transf_2"/>
    <property type="match status" value="1"/>
</dbReference>
<dbReference type="InterPro" id="IPR029044">
    <property type="entry name" value="Nucleotide-diphossugar_trans"/>
</dbReference>
<organism evidence="2 3">
    <name type="scientific">Gloeobacter kilaueensis (strain ATCC BAA-2537 / CCAP 1431/1 / ULC 316 / JS1)</name>
    <dbReference type="NCBI Taxonomy" id="1183438"/>
    <lineage>
        <taxon>Bacteria</taxon>
        <taxon>Bacillati</taxon>
        <taxon>Cyanobacteriota</taxon>
        <taxon>Cyanophyceae</taxon>
        <taxon>Gloeobacterales</taxon>
        <taxon>Gloeobacteraceae</taxon>
        <taxon>Gloeobacter</taxon>
    </lineage>
</organism>
<protein>
    <submittedName>
        <fullName evidence="2">Glycosyl transferase family protein</fullName>
    </submittedName>
</protein>
<proteinExistence type="predicted"/>
<dbReference type="PATRIC" id="fig|1183438.3.peg.941"/>
<dbReference type="Gene3D" id="3.90.550.10">
    <property type="entry name" value="Spore Coat Polysaccharide Biosynthesis Protein SpsA, Chain A"/>
    <property type="match status" value="1"/>
</dbReference>
<dbReference type="HOGENOM" id="CLU_083829_0_0_3"/>
<dbReference type="EMBL" id="CP003587">
    <property type="protein sequence ID" value="AGY57194.1"/>
    <property type="molecule type" value="Genomic_DNA"/>
</dbReference>
<name>U5QHT9_GLOK1</name>
<dbReference type="InterPro" id="IPR001173">
    <property type="entry name" value="Glyco_trans_2-like"/>
</dbReference>
<dbReference type="KEGG" id="glj:GKIL_0948"/>
<reference evidence="2 3" key="1">
    <citation type="journal article" date="2013" name="PLoS ONE">
        <title>Cultivation and Complete Genome Sequencing of Gloeobacter kilaueensis sp. nov., from a Lava Cave in Kilauea Caldera, Hawai'i.</title>
        <authorList>
            <person name="Saw J.H."/>
            <person name="Schatz M."/>
            <person name="Brown M.V."/>
            <person name="Kunkel D.D."/>
            <person name="Foster J.S."/>
            <person name="Shick H."/>
            <person name="Christensen S."/>
            <person name="Hou S."/>
            <person name="Wan X."/>
            <person name="Donachie S.P."/>
        </authorList>
    </citation>
    <scope>NUCLEOTIDE SEQUENCE [LARGE SCALE GENOMIC DNA]</scope>
    <source>
        <strain evidence="3">JS</strain>
    </source>
</reference>
<dbReference type="Proteomes" id="UP000017396">
    <property type="component" value="Chromosome"/>
</dbReference>
<dbReference type="STRING" id="1183438.GKIL_0948"/>
<evidence type="ECO:0000313" key="3">
    <source>
        <dbReference type="Proteomes" id="UP000017396"/>
    </source>
</evidence>
<dbReference type="SUPFAM" id="SSF53448">
    <property type="entry name" value="Nucleotide-diphospho-sugar transferases"/>
    <property type="match status" value="1"/>
</dbReference>
<dbReference type="GO" id="GO:0016740">
    <property type="term" value="F:transferase activity"/>
    <property type="evidence" value="ECO:0007669"/>
    <property type="project" value="UniProtKB-KW"/>
</dbReference>
<keyword evidence="2" id="KW-0808">Transferase</keyword>
<sequence length="253" mass="28437">MTLTSLIAQSFKDFDLIVSDQTEEGDPLAAAEVQTALAVLRIHGHRIAAHKHLPRRGMAEHRQFLLDQAQAPYVLFLDDDLILESWLVGALVRTLKEEDCGFVGSAVIGLSYLADVRPHEQQIRFWDGPVQPESVRPDTPEWERYRLHNAANLYHLQRRLGLGPADRRRYRVAWVGGCVLYDTARLRSVGGFQFWRSLPPVHCGEDALAQLRVMARYGGCGLIPSGVYHQELPTTIEDRTANAPRLLEVPEAG</sequence>
<dbReference type="CDD" id="cd00761">
    <property type="entry name" value="Glyco_tranf_GTA_type"/>
    <property type="match status" value="1"/>
</dbReference>